<dbReference type="EMBL" id="VMGN01000008">
    <property type="protein sequence ID" value="TSC94679.1"/>
    <property type="molecule type" value="Genomic_DNA"/>
</dbReference>
<protein>
    <recommendedName>
        <fullName evidence="3">Anticodon-binding domain-containing protein</fullName>
    </recommendedName>
</protein>
<dbReference type="Proteomes" id="UP000316495">
    <property type="component" value="Unassembled WGS sequence"/>
</dbReference>
<evidence type="ECO:0008006" key="3">
    <source>
        <dbReference type="Google" id="ProtNLM"/>
    </source>
</evidence>
<reference evidence="1 2" key="1">
    <citation type="submission" date="2017-07" db="EMBL/GenBank/DDBJ databases">
        <title>Mechanisms for carbon and nitrogen cycling indicate functional differentiation within the Candidate Phyla Radiation.</title>
        <authorList>
            <person name="Danczak R.E."/>
            <person name="Johnston M.D."/>
            <person name="Kenah C."/>
            <person name="Slattery M."/>
            <person name="Wrighton K.C."/>
            <person name="Wilkins M.J."/>
        </authorList>
    </citation>
    <scope>NUCLEOTIDE SEQUENCE [LARGE SCALE GENOMIC DNA]</scope>
    <source>
        <strain evidence="1">Athens1014_28</strain>
    </source>
</reference>
<evidence type="ECO:0000313" key="1">
    <source>
        <dbReference type="EMBL" id="TSC94679.1"/>
    </source>
</evidence>
<comment type="caution">
    <text evidence="1">The sequence shown here is derived from an EMBL/GenBank/DDBJ whole genome shotgun (WGS) entry which is preliminary data.</text>
</comment>
<sequence length="43" mass="4438">DLIGAPTRIIISEKSLVAGGAEVSDLKSEKSEIAALSEVAQKI</sequence>
<name>A0A554LPX9_9BACT</name>
<gene>
    <name evidence="1" type="ORF">Athens101428_194</name>
</gene>
<proteinExistence type="predicted"/>
<dbReference type="SUPFAM" id="SSF52954">
    <property type="entry name" value="Class II aaRS ABD-related"/>
    <property type="match status" value="1"/>
</dbReference>
<evidence type="ECO:0000313" key="2">
    <source>
        <dbReference type="Proteomes" id="UP000316495"/>
    </source>
</evidence>
<organism evidence="1 2">
    <name type="scientific">Candidatus Berkelbacteria bacterium Athens1014_28</name>
    <dbReference type="NCBI Taxonomy" id="2017145"/>
    <lineage>
        <taxon>Bacteria</taxon>
        <taxon>Candidatus Berkelbacteria</taxon>
    </lineage>
</organism>
<accession>A0A554LPX9</accession>
<dbReference type="AlphaFoldDB" id="A0A554LPX9"/>
<feature type="non-terminal residue" evidence="1">
    <location>
        <position position="1"/>
    </location>
</feature>